<evidence type="ECO:0000313" key="3">
    <source>
        <dbReference type="Proteomes" id="UP001152622"/>
    </source>
</evidence>
<dbReference type="EMBL" id="JAINUF010000010">
    <property type="protein sequence ID" value="KAJ8348717.1"/>
    <property type="molecule type" value="Genomic_DNA"/>
</dbReference>
<name>A0A9Q1F0N5_SYNKA</name>
<dbReference type="Proteomes" id="UP001152622">
    <property type="component" value="Chromosome 10"/>
</dbReference>
<reference evidence="2" key="1">
    <citation type="journal article" date="2023" name="Science">
        <title>Genome structures resolve the early diversification of teleost fishes.</title>
        <authorList>
            <person name="Parey E."/>
            <person name="Louis A."/>
            <person name="Montfort J."/>
            <person name="Bouchez O."/>
            <person name="Roques C."/>
            <person name="Iampietro C."/>
            <person name="Lluch J."/>
            <person name="Castinel A."/>
            <person name="Donnadieu C."/>
            <person name="Desvignes T."/>
            <person name="Floi Bucao C."/>
            <person name="Jouanno E."/>
            <person name="Wen M."/>
            <person name="Mejri S."/>
            <person name="Dirks R."/>
            <person name="Jansen H."/>
            <person name="Henkel C."/>
            <person name="Chen W.J."/>
            <person name="Zahm M."/>
            <person name="Cabau C."/>
            <person name="Klopp C."/>
            <person name="Thompson A.W."/>
            <person name="Robinson-Rechavi M."/>
            <person name="Braasch I."/>
            <person name="Lecointre G."/>
            <person name="Bobe J."/>
            <person name="Postlethwait J.H."/>
            <person name="Berthelot C."/>
            <person name="Roest Crollius H."/>
            <person name="Guiguen Y."/>
        </authorList>
    </citation>
    <scope>NUCLEOTIDE SEQUENCE</scope>
    <source>
        <strain evidence="2">WJC10195</strain>
    </source>
</reference>
<sequence>MSRCGNTHSKDSAKPLSDLTNPKLRLPPWRADPEHPAMASDGTGPLNPEPAAGRHGREETSAAHWLTELAVPSERVCFNNRPSELVSCRKWPRSHQQLKSCWDTPRSAEKSVVCNGNGNGNDGGGWKPISGAVRSDRLIAPKERTHAGRASVRNGARYNATHLNILTRSLNLVTLWDISAPRDFANAQCNRLQGNQLPGCRGIITKRGRWSARGGGQNYSLK</sequence>
<feature type="region of interest" description="Disordered" evidence="1">
    <location>
        <begin position="1"/>
        <end position="60"/>
    </location>
</feature>
<proteinExistence type="predicted"/>
<dbReference type="AlphaFoldDB" id="A0A9Q1F0N5"/>
<evidence type="ECO:0000313" key="2">
    <source>
        <dbReference type="EMBL" id="KAJ8348717.1"/>
    </source>
</evidence>
<comment type="caution">
    <text evidence="2">The sequence shown here is derived from an EMBL/GenBank/DDBJ whole genome shotgun (WGS) entry which is preliminary data.</text>
</comment>
<protein>
    <submittedName>
        <fullName evidence="2">Uncharacterized protein</fullName>
    </submittedName>
</protein>
<keyword evidence="3" id="KW-1185">Reference proteome</keyword>
<accession>A0A9Q1F0N5</accession>
<evidence type="ECO:0000256" key="1">
    <source>
        <dbReference type="SAM" id="MobiDB-lite"/>
    </source>
</evidence>
<gene>
    <name evidence="2" type="ORF">SKAU_G00273060</name>
</gene>
<organism evidence="2 3">
    <name type="scientific">Synaphobranchus kaupii</name>
    <name type="common">Kaup's arrowtooth eel</name>
    <dbReference type="NCBI Taxonomy" id="118154"/>
    <lineage>
        <taxon>Eukaryota</taxon>
        <taxon>Metazoa</taxon>
        <taxon>Chordata</taxon>
        <taxon>Craniata</taxon>
        <taxon>Vertebrata</taxon>
        <taxon>Euteleostomi</taxon>
        <taxon>Actinopterygii</taxon>
        <taxon>Neopterygii</taxon>
        <taxon>Teleostei</taxon>
        <taxon>Anguilliformes</taxon>
        <taxon>Synaphobranchidae</taxon>
        <taxon>Synaphobranchus</taxon>
    </lineage>
</organism>